<reference evidence="2 3" key="1">
    <citation type="submission" date="2015-07" db="EMBL/GenBank/DDBJ databases">
        <authorList>
            <person name="Ju K.-S."/>
            <person name="Doroghazi J.R."/>
            <person name="Metcalf W.W."/>
        </authorList>
    </citation>
    <scope>NUCLEOTIDE SEQUENCE [LARGE SCALE GENOMIC DNA]</scope>
    <source>
        <strain evidence="2 3">NRRL B-3589</strain>
    </source>
</reference>
<dbReference type="EMBL" id="LGUT01003950">
    <property type="protein sequence ID" value="KOG68497.1"/>
    <property type="molecule type" value="Genomic_DNA"/>
</dbReference>
<evidence type="ECO:0000313" key="3">
    <source>
        <dbReference type="Proteomes" id="UP000037020"/>
    </source>
</evidence>
<feature type="region of interest" description="Disordered" evidence="1">
    <location>
        <begin position="40"/>
        <end position="64"/>
    </location>
</feature>
<protein>
    <submittedName>
        <fullName evidence="2">Uncharacterized protein</fullName>
    </submittedName>
</protein>
<evidence type="ECO:0000313" key="2">
    <source>
        <dbReference type="EMBL" id="KOG68497.1"/>
    </source>
</evidence>
<proteinExistence type="predicted"/>
<comment type="caution">
    <text evidence="2">The sequence shown here is derived from an EMBL/GenBank/DDBJ whole genome shotgun (WGS) entry which is preliminary data.</text>
</comment>
<keyword evidence="3" id="KW-1185">Reference proteome</keyword>
<dbReference type="Proteomes" id="UP000037020">
    <property type="component" value="Unassembled WGS sequence"/>
</dbReference>
<name>A0ABR5IU19_9ACTN</name>
<organism evidence="2 3">
    <name type="scientific">Streptomyces varsoviensis</name>
    <dbReference type="NCBI Taxonomy" id="67373"/>
    <lineage>
        <taxon>Bacteria</taxon>
        <taxon>Bacillati</taxon>
        <taxon>Actinomycetota</taxon>
        <taxon>Actinomycetes</taxon>
        <taxon>Kitasatosporales</taxon>
        <taxon>Streptomycetaceae</taxon>
        <taxon>Streptomyces</taxon>
    </lineage>
</organism>
<accession>A0ABR5IU19</accession>
<gene>
    <name evidence="2" type="ORF">ADK38_41115</name>
</gene>
<sequence length="90" mass="10122">MSDQHGFYLAEFDTEAAQLDLIVRAPHVLDVTVRATPHHIPRAIHPPTGRPVRIGDEPLGRQPRPAVIATGQDHTRYVQLTGNTHRHRLQ</sequence>
<evidence type="ECO:0000256" key="1">
    <source>
        <dbReference type="SAM" id="MobiDB-lite"/>
    </source>
</evidence>